<dbReference type="Gene3D" id="3.40.630.10">
    <property type="entry name" value="Zn peptidases"/>
    <property type="match status" value="2"/>
</dbReference>
<keyword evidence="1" id="KW-0732">Signal</keyword>
<dbReference type="OrthoDB" id="9778250at2"/>
<dbReference type="PANTHER" id="PTHR12147">
    <property type="entry name" value="METALLOPEPTIDASE M28 FAMILY MEMBER"/>
    <property type="match status" value="1"/>
</dbReference>
<feature type="domain" description="Peptidase M28" evidence="2">
    <location>
        <begin position="284"/>
        <end position="494"/>
    </location>
</feature>
<dbReference type="AlphaFoldDB" id="A0A1D8P749"/>
<dbReference type="InterPro" id="IPR007484">
    <property type="entry name" value="Peptidase_M28"/>
</dbReference>
<evidence type="ECO:0000313" key="3">
    <source>
        <dbReference type="EMBL" id="AOW20385.1"/>
    </source>
</evidence>
<proteinExistence type="predicted"/>
<dbReference type="RefSeq" id="WP_070236524.1">
    <property type="nucleotide sequence ID" value="NZ_CP017478.1"/>
</dbReference>
<keyword evidence="3" id="KW-0378">Hydrolase</keyword>
<keyword evidence="3" id="KW-0645">Protease</keyword>
<dbReference type="GO" id="GO:0004177">
    <property type="term" value="F:aminopeptidase activity"/>
    <property type="evidence" value="ECO:0007669"/>
    <property type="project" value="UniProtKB-KW"/>
</dbReference>
<dbReference type="PROSITE" id="PS00018">
    <property type="entry name" value="EF_HAND_1"/>
    <property type="match status" value="1"/>
</dbReference>
<evidence type="ECO:0000259" key="2">
    <source>
        <dbReference type="Pfam" id="PF04389"/>
    </source>
</evidence>
<accession>A0A1D8P749</accession>
<dbReference type="EMBL" id="CP017478">
    <property type="protein sequence ID" value="AOW20385.1"/>
    <property type="molecule type" value="Genomic_DNA"/>
</dbReference>
<keyword evidence="4" id="KW-1185">Reference proteome</keyword>
<evidence type="ECO:0000256" key="1">
    <source>
        <dbReference type="SAM" id="SignalP"/>
    </source>
</evidence>
<dbReference type="InterPro" id="IPR018247">
    <property type="entry name" value="EF_Hand_1_Ca_BS"/>
</dbReference>
<feature type="chain" id="PRO_5009110853" evidence="1">
    <location>
        <begin position="19"/>
        <end position="516"/>
    </location>
</feature>
<name>A0A1D8P749_9FLAO</name>
<protein>
    <submittedName>
        <fullName evidence="3">Arginyl aminopeptidase</fullName>
    </submittedName>
</protein>
<organism evidence="3 4">
    <name type="scientific">Urechidicola croceus</name>
    <dbReference type="NCBI Taxonomy" id="1850246"/>
    <lineage>
        <taxon>Bacteria</taxon>
        <taxon>Pseudomonadati</taxon>
        <taxon>Bacteroidota</taxon>
        <taxon>Flavobacteriia</taxon>
        <taxon>Flavobacteriales</taxon>
        <taxon>Flavobacteriaceae</taxon>
        <taxon>Urechidicola</taxon>
    </lineage>
</organism>
<sequence>MKIIFSFSALFYVGLIFAQAPNNQDLKSPLTVVDYAETITIEDLKEDLTILASDALEGRETGKRGQKMAAAFIRAHFEELGLQGPVVNGNSRSYYQDVPLKIATPRNIFLDIDGEKYKHIEDDVLYYGQETTSSLITSEVVFAGKGSVEEFEKLDVKDKSVLIINSNRGERQAALTLAKEKGAKFMFVVYRETDEGFSKYKNTFKSYFNRGSLKIDNSNKEKETVNSFFVSPSIAAEIFNTTFDNLKNAIVDFENGKSRAIKKISAKEVTYNLDFEVEKVASENVLGYLEGTDLKDEVLVITAHYDHEGIKNGQIYNGADDDGSGTVAVMDIAEAFVKAKNDGNGPRRSILFMAVTAEEKGLLGSEYYADNPVFPLENTVANLNIDMIGRIDDRDLESTDYVSLVGSDKLSTQLHNLSEKMNSTYTNLFLDYTYNDTNHPERIFYRSDHWNFAKNGIPVIFYTTGSHPDYHRPSDTVDKIEFELMKKRTQLIFYTAWEIANRDQRLLIDKKLEEIK</sequence>
<dbReference type="GO" id="GO:0008235">
    <property type="term" value="F:metalloexopeptidase activity"/>
    <property type="evidence" value="ECO:0007669"/>
    <property type="project" value="InterPro"/>
</dbReference>
<reference evidence="3 4" key="1">
    <citation type="submission" date="2016-10" db="EMBL/GenBank/DDBJ databases">
        <title>Lutibacter sp. LPB0138, isolated from marine gastropod.</title>
        <authorList>
            <person name="Kim E."/>
            <person name="Yi H."/>
        </authorList>
    </citation>
    <scope>NUCLEOTIDE SEQUENCE [LARGE SCALE GENOMIC DNA]</scope>
    <source>
        <strain evidence="3 4">LPB0138</strain>
    </source>
</reference>
<keyword evidence="3" id="KW-0031">Aminopeptidase</keyword>
<dbReference type="Pfam" id="PF04389">
    <property type="entry name" value="Peptidase_M28"/>
    <property type="match status" value="1"/>
</dbReference>
<dbReference type="SUPFAM" id="SSF53187">
    <property type="entry name" value="Zn-dependent exopeptidases"/>
    <property type="match status" value="1"/>
</dbReference>
<dbReference type="PANTHER" id="PTHR12147:SF26">
    <property type="entry name" value="PEPTIDASE M28 DOMAIN-CONTAINING PROTEIN"/>
    <property type="match status" value="1"/>
</dbReference>
<dbReference type="GO" id="GO:0006508">
    <property type="term" value="P:proteolysis"/>
    <property type="evidence" value="ECO:0007669"/>
    <property type="project" value="InterPro"/>
</dbReference>
<dbReference type="InterPro" id="IPR045175">
    <property type="entry name" value="M28_fam"/>
</dbReference>
<dbReference type="Proteomes" id="UP000176050">
    <property type="component" value="Chromosome"/>
</dbReference>
<feature type="signal peptide" evidence="1">
    <location>
        <begin position="1"/>
        <end position="18"/>
    </location>
</feature>
<gene>
    <name evidence="3" type="ORF">LPB138_06730</name>
</gene>
<dbReference type="KEGG" id="lul:LPB138_06730"/>
<dbReference type="STRING" id="1850246.LPB138_06730"/>
<evidence type="ECO:0000313" key="4">
    <source>
        <dbReference type="Proteomes" id="UP000176050"/>
    </source>
</evidence>